<dbReference type="Proteomes" id="UP001595697">
    <property type="component" value="Unassembled WGS sequence"/>
</dbReference>
<keyword evidence="2" id="KW-1185">Reference proteome</keyword>
<comment type="caution">
    <text evidence="1">The sequence shown here is derived from an EMBL/GenBank/DDBJ whole genome shotgun (WGS) entry which is preliminary data.</text>
</comment>
<dbReference type="EMBL" id="JBHSBD010000154">
    <property type="protein sequence ID" value="MFC3971047.1"/>
    <property type="molecule type" value="Genomic_DNA"/>
</dbReference>
<reference evidence="2" key="1">
    <citation type="journal article" date="2019" name="Int. J. Syst. Evol. Microbiol.">
        <title>The Global Catalogue of Microorganisms (GCM) 10K type strain sequencing project: providing services to taxonomists for standard genome sequencing and annotation.</title>
        <authorList>
            <consortium name="The Broad Institute Genomics Platform"/>
            <consortium name="The Broad Institute Genome Sequencing Center for Infectious Disease"/>
            <person name="Wu L."/>
            <person name="Ma J."/>
        </authorList>
    </citation>
    <scope>NUCLEOTIDE SEQUENCE [LARGE SCALE GENOMIC DNA]</scope>
    <source>
        <strain evidence="2">TBRC 5781</strain>
    </source>
</reference>
<evidence type="ECO:0000313" key="1">
    <source>
        <dbReference type="EMBL" id="MFC3971047.1"/>
    </source>
</evidence>
<dbReference type="RefSeq" id="WP_247262936.1">
    <property type="nucleotide sequence ID" value="NZ_JBHSBD010000154.1"/>
</dbReference>
<organism evidence="1 2">
    <name type="scientific">Rhizobium lemnae</name>
    <dbReference type="NCBI Taxonomy" id="1214924"/>
    <lineage>
        <taxon>Bacteria</taxon>
        <taxon>Pseudomonadati</taxon>
        <taxon>Pseudomonadota</taxon>
        <taxon>Alphaproteobacteria</taxon>
        <taxon>Hyphomicrobiales</taxon>
        <taxon>Rhizobiaceae</taxon>
        <taxon>Rhizobium/Agrobacterium group</taxon>
        <taxon>Rhizobium</taxon>
    </lineage>
</organism>
<protein>
    <submittedName>
        <fullName evidence="1">Uncharacterized protein</fullName>
    </submittedName>
</protein>
<name>A0ABV8EHU1_9HYPH</name>
<sequence>MKFFDAIIGQTLRAIFTAIADVDQFAFGDVVRVCGDFLDQFEVLADHAGDLAERVDEP</sequence>
<gene>
    <name evidence="1" type="ORF">ACFOVS_23580</name>
</gene>
<proteinExistence type="predicted"/>
<accession>A0ABV8EHU1</accession>
<evidence type="ECO:0000313" key="2">
    <source>
        <dbReference type="Proteomes" id="UP001595697"/>
    </source>
</evidence>